<dbReference type="Proteomes" id="UP000017836">
    <property type="component" value="Unassembled WGS sequence"/>
</dbReference>
<dbReference type="Pfam" id="PF00847">
    <property type="entry name" value="AP2"/>
    <property type="match status" value="1"/>
</dbReference>
<accession>W1PF40</accession>
<dbReference type="PANTHER" id="PTHR31677">
    <property type="entry name" value="AP2 DOMAIN CLASS TRANSCRIPTION FACTOR"/>
    <property type="match status" value="1"/>
</dbReference>
<keyword evidence="2" id="KW-0805">Transcription regulation</keyword>
<dbReference type="InterPro" id="IPR001471">
    <property type="entry name" value="AP2/ERF_dom"/>
</dbReference>
<reference evidence="9" key="1">
    <citation type="journal article" date="2013" name="Science">
        <title>The Amborella genome and the evolution of flowering plants.</title>
        <authorList>
            <consortium name="Amborella Genome Project"/>
        </authorList>
    </citation>
    <scope>NUCLEOTIDE SEQUENCE [LARGE SCALE GENOMIC DNA]</scope>
</reference>
<dbReference type="eggNOG" id="ENOG502RYDI">
    <property type="taxonomic scope" value="Eukaryota"/>
</dbReference>
<dbReference type="Gramene" id="ERN06334">
    <property type="protein sequence ID" value="ERN06334"/>
    <property type="gene ID" value="AMTR_s00016p00238800"/>
</dbReference>
<dbReference type="HOGENOM" id="CLU_073466_1_0_1"/>
<dbReference type="PROSITE" id="PS51032">
    <property type="entry name" value="AP2_ERF"/>
    <property type="match status" value="1"/>
</dbReference>
<keyword evidence="9" id="KW-1185">Reference proteome</keyword>
<dbReference type="InterPro" id="IPR016177">
    <property type="entry name" value="DNA-bd_dom_sf"/>
</dbReference>
<evidence type="ECO:0000256" key="3">
    <source>
        <dbReference type="ARBA" id="ARBA00023125"/>
    </source>
</evidence>
<keyword evidence="5" id="KW-0539">Nucleus</keyword>
<evidence type="ECO:0000259" key="7">
    <source>
        <dbReference type="PROSITE" id="PS51032"/>
    </source>
</evidence>
<feature type="region of interest" description="Disordered" evidence="6">
    <location>
        <begin position="1"/>
        <end position="44"/>
    </location>
</feature>
<dbReference type="AlphaFoldDB" id="W1PF40"/>
<dbReference type="CDD" id="cd00018">
    <property type="entry name" value="AP2"/>
    <property type="match status" value="1"/>
</dbReference>
<keyword evidence="3" id="KW-0238">DNA-binding</keyword>
<feature type="compositionally biased region" description="Low complexity" evidence="6">
    <location>
        <begin position="14"/>
        <end position="26"/>
    </location>
</feature>
<evidence type="ECO:0000256" key="4">
    <source>
        <dbReference type="ARBA" id="ARBA00023163"/>
    </source>
</evidence>
<comment type="subcellular location">
    <subcellularLocation>
        <location evidence="1">Nucleus</location>
    </subcellularLocation>
</comment>
<feature type="domain" description="AP2/ERF" evidence="7">
    <location>
        <begin position="40"/>
        <end position="97"/>
    </location>
</feature>
<name>W1PF40_AMBTC</name>
<dbReference type="InterPro" id="IPR036955">
    <property type="entry name" value="AP2/ERF_dom_sf"/>
</dbReference>
<evidence type="ECO:0000256" key="2">
    <source>
        <dbReference type="ARBA" id="ARBA00023015"/>
    </source>
</evidence>
<evidence type="ECO:0000313" key="8">
    <source>
        <dbReference type="EMBL" id="ERN06334.1"/>
    </source>
</evidence>
<dbReference type="GO" id="GO:0005634">
    <property type="term" value="C:nucleus"/>
    <property type="evidence" value="ECO:0007669"/>
    <property type="project" value="UniProtKB-SubCell"/>
</dbReference>
<sequence>MDFQNHAYPPPSYSPSSSSSSSASSSQEKRTRRRNQEPGRFLGVRRRPWGRYAAEIRDPSTKERHWLGTFDTAEEAALAYDRAARSMKGLKARTNFMYSDMPHGSSLTSIISPDDSENLKKSLLMASMITPANTPFLNQHQNQSSEAPFSFDFLQFQNLNTGFSCSNPASSGSETSGNLEPQLPTFKTESDGLLSSVLESGSGGVTSQSISSVQNAMCEEVEFGLWADSYFQSGFSEEIGVDSSMTSSQCMGYNGGYDSFMNSPLLGCMPQVPDTQSCSMPAPTEAIDIGSYLFY</sequence>
<dbReference type="SUPFAM" id="SSF54171">
    <property type="entry name" value="DNA-binding domain"/>
    <property type="match status" value="1"/>
</dbReference>
<evidence type="ECO:0000313" key="9">
    <source>
        <dbReference type="Proteomes" id="UP000017836"/>
    </source>
</evidence>
<dbReference type="GO" id="GO:0003700">
    <property type="term" value="F:DNA-binding transcription factor activity"/>
    <property type="evidence" value="ECO:0007669"/>
    <property type="project" value="InterPro"/>
</dbReference>
<evidence type="ECO:0000256" key="1">
    <source>
        <dbReference type="ARBA" id="ARBA00004123"/>
    </source>
</evidence>
<dbReference type="GO" id="GO:0003677">
    <property type="term" value="F:DNA binding"/>
    <property type="evidence" value="ECO:0007669"/>
    <property type="project" value="UniProtKB-KW"/>
</dbReference>
<dbReference type="OrthoDB" id="780830at2759"/>
<proteinExistence type="predicted"/>
<organism evidence="8 9">
    <name type="scientific">Amborella trichopoda</name>
    <dbReference type="NCBI Taxonomy" id="13333"/>
    <lineage>
        <taxon>Eukaryota</taxon>
        <taxon>Viridiplantae</taxon>
        <taxon>Streptophyta</taxon>
        <taxon>Embryophyta</taxon>
        <taxon>Tracheophyta</taxon>
        <taxon>Spermatophyta</taxon>
        <taxon>Magnoliopsida</taxon>
        <taxon>Amborellales</taxon>
        <taxon>Amborellaceae</taxon>
        <taxon>Amborella</taxon>
    </lineage>
</organism>
<evidence type="ECO:0000256" key="6">
    <source>
        <dbReference type="SAM" id="MobiDB-lite"/>
    </source>
</evidence>
<dbReference type="KEGG" id="atr:18434527"/>
<dbReference type="FunFam" id="3.30.730.10:FF:000001">
    <property type="entry name" value="Ethylene-responsive transcription factor 2"/>
    <property type="match status" value="1"/>
</dbReference>
<dbReference type="PRINTS" id="PR00367">
    <property type="entry name" value="ETHRSPELEMNT"/>
</dbReference>
<evidence type="ECO:0000256" key="5">
    <source>
        <dbReference type="ARBA" id="ARBA00023242"/>
    </source>
</evidence>
<dbReference type="Gene3D" id="3.30.730.10">
    <property type="entry name" value="AP2/ERF domain"/>
    <property type="match status" value="1"/>
</dbReference>
<dbReference type="PANTHER" id="PTHR31677:SF118">
    <property type="entry name" value="OS04G0399800 PROTEIN"/>
    <property type="match status" value="1"/>
</dbReference>
<protein>
    <recommendedName>
        <fullName evidence="7">AP2/ERF domain-containing protein</fullName>
    </recommendedName>
</protein>
<dbReference type="SMART" id="SM00380">
    <property type="entry name" value="AP2"/>
    <property type="match status" value="1"/>
</dbReference>
<dbReference type="EMBL" id="KI393908">
    <property type="protein sequence ID" value="ERN06334.1"/>
    <property type="molecule type" value="Genomic_DNA"/>
</dbReference>
<gene>
    <name evidence="8" type="ORF">AMTR_s00016p00238800</name>
</gene>
<keyword evidence="4" id="KW-0804">Transcription</keyword>